<dbReference type="Proteomes" id="UP000186308">
    <property type="component" value="Unassembled WGS sequence"/>
</dbReference>
<proteinExistence type="predicted"/>
<accession>A0A8G2FBX0</accession>
<dbReference type="AlphaFoldDB" id="A0A8G2FBX0"/>
<evidence type="ECO:0000313" key="1">
    <source>
        <dbReference type="EMBL" id="SIQ09686.1"/>
    </source>
</evidence>
<name>A0A8G2FBX0_ACIRU</name>
<protein>
    <submittedName>
        <fullName evidence="1">Uncharacterized protein</fullName>
    </submittedName>
</protein>
<sequence>MPAVWQRATMKDPIGFLASRAGRYSGPGVAHDTRAFTGVLIIDPPLNPANLSYRFTATATDGELLHTEIACLGRNQGDEIEIVHISNNIPGLQHFQLAQSADHDLVLHHGNLADPQSFREIVHLAFSSETTARLSYDWARPGEAIVPQSWVELVKDSP</sequence>
<keyword evidence="2" id="KW-1185">Reference proteome</keyword>
<reference evidence="1 2" key="1">
    <citation type="submission" date="2017-01" db="EMBL/GenBank/DDBJ databases">
        <authorList>
            <person name="Varghese N."/>
            <person name="Submissions S."/>
        </authorList>
    </citation>
    <scope>NUCLEOTIDE SEQUENCE [LARGE SCALE GENOMIC DNA]</scope>
    <source>
        <strain evidence="1 2">ATCC 35905</strain>
    </source>
</reference>
<evidence type="ECO:0000313" key="2">
    <source>
        <dbReference type="Proteomes" id="UP000186308"/>
    </source>
</evidence>
<gene>
    <name evidence="1" type="ORF">SAMN05421828_101257</name>
</gene>
<dbReference type="EMBL" id="FTNE01000001">
    <property type="protein sequence ID" value="SIQ09686.1"/>
    <property type="molecule type" value="Genomic_DNA"/>
</dbReference>
<comment type="caution">
    <text evidence="1">The sequence shown here is derived from an EMBL/GenBank/DDBJ whole genome shotgun (WGS) entry which is preliminary data.</text>
</comment>
<organism evidence="1 2">
    <name type="scientific">Acidiphilium rubrum</name>
    <dbReference type="NCBI Taxonomy" id="526"/>
    <lineage>
        <taxon>Bacteria</taxon>
        <taxon>Pseudomonadati</taxon>
        <taxon>Pseudomonadota</taxon>
        <taxon>Alphaproteobacteria</taxon>
        <taxon>Acetobacterales</taxon>
        <taxon>Acidocellaceae</taxon>
        <taxon>Acidiphilium</taxon>
    </lineage>
</organism>